<keyword evidence="2" id="KW-1185">Reference proteome</keyword>
<evidence type="ECO:0000313" key="1">
    <source>
        <dbReference type="EMBL" id="MFC5986711.1"/>
    </source>
</evidence>
<feature type="non-terminal residue" evidence="1">
    <location>
        <position position="60"/>
    </location>
</feature>
<dbReference type="Proteomes" id="UP001596250">
    <property type="component" value="Unassembled WGS sequence"/>
</dbReference>
<name>A0ABW1INQ8_9BACL</name>
<accession>A0ABW1INQ8</accession>
<dbReference type="EMBL" id="JBHSQV010000128">
    <property type="protein sequence ID" value="MFC5986711.1"/>
    <property type="molecule type" value="Genomic_DNA"/>
</dbReference>
<organism evidence="1 2">
    <name type="scientific">Marinicrinis lubricantis</name>
    <dbReference type="NCBI Taxonomy" id="2086470"/>
    <lineage>
        <taxon>Bacteria</taxon>
        <taxon>Bacillati</taxon>
        <taxon>Bacillota</taxon>
        <taxon>Bacilli</taxon>
        <taxon>Bacillales</taxon>
        <taxon>Paenibacillaceae</taxon>
    </lineage>
</organism>
<comment type="caution">
    <text evidence="1">The sequence shown here is derived from an EMBL/GenBank/DDBJ whole genome shotgun (WGS) entry which is preliminary data.</text>
</comment>
<reference evidence="2" key="1">
    <citation type="journal article" date="2019" name="Int. J. Syst. Evol. Microbiol.">
        <title>The Global Catalogue of Microorganisms (GCM) 10K type strain sequencing project: providing services to taxonomists for standard genome sequencing and annotation.</title>
        <authorList>
            <consortium name="The Broad Institute Genomics Platform"/>
            <consortium name="The Broad Institute Genome Sequencing Center for Infectious Disease"/>
            <person name="Wu L."/>
            <person name="Ma J."/>
        </authorList>
    </citation>
    <scope>NUCLEOTIDE SEQUENCE [LARGE SCALE GENOMIC DNA]</scope>
    <source>
        <strain evidence="2">CCM 8749</strain>
    </source>
</reference>
<proteinExistence type="predicted"/>
<evidence type="ECO:0000313" key="2">
    <source>
        <dbReference type="Proteomes" id="UP001596250"/>
    </source>
</evidence>
<gene>
    <name evidence="1" type="ORF">ACFPXP_09805</name>
</gene>
<dbReference type="RefSeq" id="WP_379894025.1">
    <property type="nucleotide sequence ID" value="NZ_JBHSQV010000128.1"/>
</dbReference>
<sequence>MSLSFKEERAAEDYTTAALFSVKAVFPRITVVAGTKRGPRTLESKEGNRMPGRTNFVYKV</sequence>
<protein>
    <submittedName>
        <fullName evidence="1">Uncharacterized protein</fullName>
    </submittedName>
</protein>